<reference evidence="11 12" key="1">
    <citation type="journal article" date="2018" name="Gigascience">
        <title>Genomes of trombidid mites reveal novel predicted allergens and laterally-transferred genes associated with secondary metabolism.</title>
        <authorList>
            <person name="Dong X."/>
            <person name="Chaisiri K."/>
            <person name="Xia D."/>
            <person name="Armstrong S.D."/>
            <person name="Fang Y."/>
            <person name="Donnelly M.J."/>
            <person name="Kadowaki T."/>
            <person name="McGarry J.W."/>
            <person name="Darby A.C."/>
            <person name="Makepeace B.L."/>
        </authorList>
    </citation>
    <scope>NUCLEOTIDE SEQUENCE [LARGE SCALE GENOMIC DNA]</scope>
    <source>
        <strain evidence="11">UoL-UT</strain>
    </source>
</reference>
<evidence type="ECO:0000256" key="3">
    <source>
        <dbReference type="ARBA" id="ARBA00022692"/>
    </source>
</evidence>
<dbReference type="GO" id="GO:0004930">
    <property type="term" value="F:G protein-coupled receptor activity"/>
    <property type="evidence" value="ECO:0007669"/>
    <property type="project" value="UniProtKB-KW"/>
</dbReference>
<sequence length="135" mass="15292">MDTLLRSVAMPDGRECGNFPDNFTIPEDFQDFDFNILKKLSFGEKLHPKPAWEIAVKSVVLAIIAIIGLIGNYLIIHVVVKFKESRNITNLFISNMAIADLLSILFCAWAALVNDMSTDRYVLGAFYCKFEIRKT</sequence>
<feature type="domain" description="G-protein coupled receptors family 1 profile" evidence="10">
    <location>
        <begin position="71"/>
        <end position="135"/>
    </location>
</feature>
<evidence type="ECO:0000313" key="12">
    <source>
        <dbReference type="Proteomes" id="UP000288716"/>
    </source>
</evidence>
<protein>
    <submittedName>
        <fullName evidence="11">Substance-P receptor-like protein</fullName>
    </submittedName>
</protein>
<comment type="caution">
    <text evidence="11">The sequence shown here is derived from an EMBL/GenBank/DDBJ whole genome shotgun (WGS) entry which is preliminary data.</text>
</comment>
<keyword evidence="3 9" id="KW-0812">Transmembrane</keyword>
<accession>A0A443STJ0</accession>
<evidence type="ECO:0000256" key="1">
    <source>
        <dbReference type="ARBA" id="ARBA00004141"/>
    </source>
</evidence>
<evidence type="ECO:0000256" key="5">
    <source>
        <dbReference type="ARBA" id="ARBA00023040"/>
    </source>
</evidence>
<keyword evidence="8" id="KW-0807">Transducer</keyword>
<keyword evidence="4 9" id="KW-1133">Transmembrane helix</keyword>
<dbReference type="Gene3D" id="1.20.1070.10">
    <property type="entry name" value="Rhodopsin 7-helix transmembrane proteins"/>
    <property type="match status" value="1"/>
</dbReference>
<dbReference type="PANTHER" id="PTHR45695:SF28">
    <property type="entry name" value="G-PROTEIN COUPLED RECEPTORS FAMILY 1 PROFILE DOMAIN-CONTAINING PROTEIN"/>
    <property type="match status" value="1"/>
</dbReference>
<keyword evidence="5" id="KW-0297">G-protein coupled receptor</keyword>
<evidence type="ECO:0000256" key="6">
    <source>
        <dbReference type="ARBA" id="ARBA00023136"/>
    </source>
</evidence>
<dbReference type="InterPro" id="IPR000276">
    <property type="entry name" value="GPCR_Rhodpsn"/>
</dbReference>
<dbReference type="OrthoDB" id="9946013at2759"/>
<evidence type="ECO:0000256" key="4">
    <source>
        <dbReference type="ARBA" id="ARBA00022989"/>
    </source>
</evidence>
<keyword evidence="6 9" id="KW-0472">Membrane</keyword>
<dbReference type="GO" id="GO:0005886">
    <property type="term" value="C:plasma membrane"/>
    <property type="evidence" value="ECO:0007669"/>
    <property type="project" value="TreeGrafter"/>
</dbReference>
<dbReference type="EMBL" id="NCKV01000353">
    <property type="protein sequence ID" value="RWS30846.1"/>
    <property type="molecule type" value="Genomic_DNA"/>
</dbReference>
<dbReference type="Pfam" id="PF00001">
    <property type="entry name" value="7tm_1"/>
    <property type="match status" value="1"/>
</dbReference>
<evidence type="ECO:0000256" key="9">
    <source>
        <dbReference type="SAM" id="Phobius"/>
    </source>
</evidence>
<dbReference type="PROSITE" id="PS50262">
    <property type="entry name" value="G_PROTEIN_RECEP_F1_2"/>
    <property type="match status" value="1"/>
</dbReference>
<evidence type="ECO:0000256" key="2">
    <source>
        <dbReference type="ARBA" id="ARBA00010663"/>
    </source>
</evidence>
<dbReference type="SUPFAM" id="SSF81321">
    <property type="entry name" value="Family A G protein-coupled receptor-like"/>
    <property type="match status" value="1"/>
</dbReference>
<evidence type="ECO:0000256" key="7">
    <source>
        <dbReference type="ARBA" id="ARBA00023170"/>
    </source>
</evidence>
<dbReference type="STRING" id="299467.A0A443STJ0"/>
<keyword evidence="7 11" id="KW-0675">Receptor</keyword>
<dbReference type="InterPro" id="IPR017452">
    <property type="entry name" value="GPCR_Rhodpsn_7TM"/>
</dbReference>
<comment type="similarity">
    <text evidence="2">Belongs to the G-protein coupled receptor 1 family.</text>
</comment>
<keyword evidence="12" id="KW-1185">Reference proteome</keyword>
<dbReference type="PRINTS" id="PR00237">
    <property type="entry name" value="GPCRRHODOPSN"/>
</dbReference>
<dbReference type="PANTHER" id="PTHR45695">
    <property type="entry name" value="LEUCOKININ RECEPTOR-RELATED"/>
    <property type="match status" value="1"/>
</dbReference>
<organism evidence="11 12">
    <name type="scientific">Leptotrombidium deliense</name>
    <dbReference type="NCBI Taxonomy" id="299467"/>
    <lineage>
        <taxon>Eukaryota</taxon>
        <taxon>Metazoa</taxon>
        <taxon>Ecdysozoa</taxon>
        <taxon>Arthropoda</taxon>
        <taxon>Chelicerata</taxon>
        <taxon>Arachnida</taxon>
        <taxon>Acari</taxon>
        <taxon>Acariformes</taxon>
        <taxon>Trombidiformes</taxon>
        <taxon>Prostigmata</taxon>
        <taxon>Anystina</taxon>
        <taxon>Parasitengona</taxon>
        <taxon>Trombiculoidea</taxon>
        <taxon>Trombiculidae</taxon>
        <taxon>Leptotrombidium</taxon>
    </lineage>
</organism>
<gene>
    <name evidence="11" type="ORF">B4U80_08756</name>
</gene>
<evidence type="ECO:0000259" key="10">
    <source>
        <dbReference type="PROSITE" id="PS50262"/>
    </source>
</evidence>
<comment type="subcellular location">
    <subcellularLocation>
        <location evidence="1">Membrane</location>
        <topology evidence="1">Multi-pass membrane protein</topology>
    </subcellularLocation>
</comment>
<name>A0A443STJ0_9ACAR</name>
<dbReference type="Proteomes" id="UP000288716">
    <property type="component" value="Unassembled WGS sequence"/>
</dbReference>
<evidence type="ECO:0000313" key="11">
    <source>
        <dbReference type="EMBL" id="RWS30846.1"/>
    </source>
</evidence>
<feature type="transmembrane region" description="Helical" evidence="9">
    <location>
        <begin position="92"/>
        <end position="112"/>
    </location>
</feature>
<dbReference type="VEuPathDB" id="VectorBase:LDEU001193"/>
<evidence type="ECO:0000256" key="8">
    <source>
        <dbReference type="ARBA" id="ARBA00023224"/>
    </source>
</evidence>
<dbReference type="AlphaFoldDB" id="A0A443STJ0"/>
<feature type="transmembrane region" description="Helical" evidence="9">
    <location>
        <begin position="59"/>
        <end position="80"/>
    </location>
</feature>
<proteinExistence type="inferred from homology"/>